<dbReference type="GO" id="GO:0022857">
    <property type="term" value="F:transmembrane transporter activity"/>
    <property type="evidence" value="ECO:0007669"/>
    <property type="project" value="InterPro"/>
</dbReference>
<dbReference type="RefSeq" id="WP_301451762.1">
    <property type="nucleotide sequence ID" value="NZ_JAKDOG010000001.1"/>
</dbReference>
<feature type="transmembrane region" description="Helical" evidence="6">
    <location>
        <begin position="169"/>
        <end position="188"/>
    </location>
</feature>
<accession>A0A971CZS7</accession>
<dbReference type="AlphaFoldDB" id="A0A971CZS7"/>
<dbReference type="InterPro" id="IPR020846">
    <property type="entry name" value="MFS_dom"/>
</dbReference>
<reference evidence="8" key="1">
    <citation type="journal article" date="2020" name="Biotechnol. Biofuels">
        <title>New insights from the biogas microbiome by comprehensive genome-resolved metagenomics of nearly 1600 species originating from multiple anaerobic digesters.</title>
        <authorList>
            <person name="Campanaro S."/>
            <person name="Treu L."/>
            <person name="Rodriguez-R L.M."/>
            <person name="Kovalovszki A."/>
            <person name="Ziels R.M."/>
            <person name="Maus I."/>
            <person name="Zhu X."/>
            <person name="Kougias P.G."/>
            <person name="Basile A."/>
            <person name="Luo G."/>
            <person name="Schluter A."/>
            <person name="Konstantinidis K.T."/>
            <person name="Angelidaki I."/>
        </authorList>
    </citation>
    <scope>NUCLEOTIDE SEQUENCE</scope>
    <source>
        <strain evidence="8">AS01afH2WH_6</strain>
    </source>
</reference>
<dbReference type="InterPro" id="IPR011701">
    <property type="entry name" value="MFS"/>
</dbReference>
<proteinExistence type="predicted"/>
<evidence type="ECO:0000256" key="4">
    <source>
        <dbReference type="ARBA" id="ARBA00022989"/>
    </source>
</evidence>
<dbReference type="PANTHER" id="PTHR23513">
    <property type="entry name" value="INTEGRAL MEMBRANE EFFLUX PROTEIN-RELATED"/>
    <property type="match status" value="1"/>
</dbReference>
<comment type="caution">
    <text evidence="8">The sequence shown here is derived from an EMBL/GenBank/DDBJ whole genome shotgun (WGS) entry which is preliminary data.</text>
</comment>
<evidence type="ECO:0000259" key="7">
    <source>
        <dbReference type="PROSITE" id="PS50850"/>
    </source>
</evidence>
<dbReference type="EMBL" id="JAAXZR010000025">
    <property type="protein sequence ID" value="NLT80073.1"/>
    <property type="molecule type" value="Genomic_DNA"/>
</dbReference>
<gene>
    <name evidence="8" type="ORF">GXW98_07315</name>
</gene>
<evidence type="ECO:0000256" key="3">
    <source>
        <dbReference type="ARBA" id="ARBA00022692"/>
    </source>
</evidence>
<dbReference type="CDD" id="cd06173">
    <property type="entry name" value="MFS_MefA_like"/>
    <property type="match status" value="1"/>
</dbReference>
<feature type="transmembrane region" description="Helical" evidence="6">
    <location>
        <begin position="143"/>
        <end position="163"/>
    </location>
</feature>
<dbReference type="PROSITE" id="PS50850">
    <property type="entry name" value="MFS"/>
    <property type="match status" value="1"/>
</dbReference>
<dbReference type="Gene3D" id="1.20.1250.20">
    <property type="entry name" value="MFS general substrate transporter like domains"/>
    <property type="match status" value="1"/>
</dbReference>
<feature type="transmembrane region" description="Helical" evidence="6">
    <location>
        <begin position="259"/>
        <end position="278"/>
    </location>
</feature>
<evidence type="ECO:0000313" key="8">
    <source>
        <dbReference type="EMBL" id="NLT80073.1"/>
    </source>
</evidence>
<dbReference type="Pfam" id="PF07690">
    <property type="entry name" value="MFS_1"/>
    <property type="match status" value="1"/>
</dbReference>
<feature type="transmembrane region" description="Helical" evidence="6">
    <location>
        <begin position="98"/>
        <end position="116"/>
    </location>
</feature>
<feature type="transmembrane region" description="Helical" evidence="6">
    <location>
        <begin position="218"/>
        <end position="239"/>
    </location>
</feature>
<evidence type="ECO:0000256" key="1">
    <source>
        <dbReference type="ARBA" id="ARBA00004651"/>
    </source>
</evidence>
<feature type="transmembrane region" description="Helical" evidence="6">
    <location>
        <begin position="72"/>
        <end position="92"/>
    </location>
</feature>
<dbReference type="Proteomes" id="UP000767327">
    <property type="component" value="Unassembled WGS sequence"/>
</dbReference>
<feature type="transmembrane region" description="Helical" evidence="6">
    <location>
        <begin position="42"/>
        <end position="65"/>
    </location>
</feature>
<feature type="transmembrane region" description="Helical" evidence="6">
    <location>
        <begin position="346"/>
        <end position="364"/>
    </location>
</feature>
<name>A0A971CZS7_9BIFI</name>
<feature type="transmembrane region" description="Helical" evidence="6">
    <location>
        <begin position="285"/>
        <end position="303"/>
    </location>
</feature>
<organism evidence="8 9">
    <name type="scientific">Bifidobacterium crudilactis</name>
    <dbReference type="NCBI Taxonomy" id="327277"/>
    <lineage>
        <taxon>Bacteria</taxon>
        <taxon>Bacillati</taxon>
        <taxon>Actinomycetota</taxon>
        <taxon>Actinomycetes</taxon>
        <taxon>Bifidobacteriales</taxon>
        <taxon>Bifidobacteriaceae</taxon>
        <taxon>Bifidobacterium</taxon>
    </lineage>
</organism>
<sequence>MTNWRRNSYLFLFSQFMTGITSMIVQYAIIWYLTQESGSATILSYATLLAMLPMVLLSPFVGTFIDRWNKKALLIVPDLVAAAFAVILSVVGTLNSTFPLWLVFVSLFVRSLAQAFQMPTIQSILPTIVPDDEITKINGQLGMVQSATMVVSPALGALLYAFIPINYLILADVLGAALGVGILAFISIPSNLSNLVEKPRVIADAVFGFKRIASARGLWSMLIISSLFTLMFMPAASLYPLMTFQYFKGSVFQAGVVEMVWSIGSLVGGAIIGVFGTWKDRMRPVVLAIVVLGVAFSLSGLLPGTSSGFMLFVIFNAFAGMAIAFPSTLPMAMIQQSFPPDELGRVFGVCMSLSGLAGPIGLLFVGPLADALGVEWIFVLSGVGSLLCGLLMFAVPSTRLYDRRLQARLAAVPTEERSRGI</sequence>
<feature type="transmembrane region" description="Helical" evidence="6">
    <location>
        <begin position="376"/>
        <end position="395"/>
    </location>
</feature>
<dbReference type="InterPro" id="IPR036259">
    <property type="entry name" value="MFS_trans_sf"/>
</dbReference>
<evidence type="ECO:0000256" key="5">
    <source>
        <dbReference type="ARBA" id="ARBA00023136"/>
    </source>
</evidence>
<comment type="subcellular location">
    <subcellularLocation>
        <location evidence="1">Cell membrane</location>
        <topology evidence="1">Multi-pass membrane protein</topology>
    </subcellularLocation>
</comment>
<feature type="domain" description="Major facilitator superfamily (MFS) profile" evidence="7">
    <location>
        <begin position="212"/>
        <end position="421"/>
    </location>
</feature>
<feature type="transmembrane region" description="Helical" evidence="6">
    <location>
        <begin position="309"/>
        <end position="334"/>
    </location>
</feature>
<keyword evidence="3 6" id="KW-0812">Transmembrane</keyword>
<evidence type="ECO:0000313" key="9">
    <source>
        <dbReference type="Proteomes" id="UP000767327"/>
    </source>
</evidence>
<evidence type="ECO:0000256" key="2">
    <source>
        <dbReference type="ARBA" id="ARBA00022475"/>
    </source>
</evidence>
<evidence type="ECO:0000256" key="6">
    <source>
        <dbReference type="SAM" id="Phobius"/>
    </source>
</evidence>
<keyword evidence="5 6" id="KW-0472">Membrane</keyword>
<keyword evidence="2" id="KW-1003">Cell membrane</keyword>
<keyword evidence="4 6" id="KW-1133">Transmembrane helix</keyword>
<reference evidence="8" key="2">
    <citation type="submission" date="2020-01" db="EMBL/GenBank/DDBJ databases">
        <authorList>
            <person name="Campanaro S."/>
        </authorList>
    </citation>
    <scope>NUCLEOTIDE SEQUENCE</scope>
    <source>
        <strain evidence="8">AS01afH2WH_6</strain>
    </source>
</reference>
<protein>
    <submittedName>
        <fullName evidence="8">MFS transporter</fullName>
    </submittedName>
</protein>
<dbReference type="PANTHER" id="PTHR23513:SF6">
    <property type="entry name" value="MAJOR FACILITATOR SUPERFAMILY ASSOCIATED DOMAIN-CONTAINING PROTEIN"/>
    <property type="match status" value="1"/>
</dbReference>
<feature type="transmembrane region" description="Helical" evidence="6">
    <location>
        <begin position="9"/>
        <end position="30"/>
    </location>
</feature>
<dbReference type="SUPFAM" id="SSF103473">
    <property type="entry name" value="MFS general substrate transporter"/>
    <property type="match status" value="1"/>
</dbReference>
<dbReference type="GO" id="GO:0005886">
    <property type="term" value="C:plasma membrane"/>
    <property type="evidence" value="ECO:0007669"/>
    <property type="project" value="UniProtKB-SubCell"/>
</dbReference>